<feature type="coiled-coil region" evidence="5">
    <location>
        <begin position="19"/>
        <end position="46"/>
    </location>
</feature>
<comment type="caution">
    <text evidence="9">The sequence shown here is derived from an EMBL/GenBank/DDBJ whole genome shotgun (WGS) entry which is preliminary data.</text>
</comment>
<comment type="similarity">
    <text evidence="1">Belongs to the peptidase C40 family.</text>
</comment>
<dbReference type="InterPro" id="IPR038765">
    <property type="entry name" value="Papain-like_cys_pep_sf"/>
</dbReference>
<sequence>MANDLRVIIGLTVNENDARRSLNQAIKRLESKINKLNLKLNIDTSAIAKKIKDLEINLQNISASTNNQNANDKAGDAAIKSASAIETMKKAMQPFTSWMPEAVSANLQGIVATLIEVDSQMTQLKKVMNEDTNFDEMLNGNIEISNELGRSIKEVHNVILEFARMGYDVRQTLSLTKTAALLQNISELTPGGAVKTLTAAMNDFNVKAEDSVRVADSLSNVDNNFTVSSKDLSLSLIEAGSAANTYGVSMEKVIGDTTAIAAATNANGTSIGNSLSTIYSRIATLEQSREVLNSIGISMKSLDGDTKGTSAILDELAEKWSGLTSEQQQNVATQLAGQNQMQSFLALMNQYDVSTRASETAVTSQGSAMRENAEYMGSLEAKIQQMQTEWENLAITMGQSGQWQAIIDMNTSLVHVLAKLIDFFGLFNVAIFSSLSIMLNFSNAGKSMVKIFSSMSPHLNKLNNYVDRLSAAYTRASRSTQVMGVNLIKLKMQLIAARVAAIGLQTLLSLGLSLAITAVVSGLTYLYNKFQEQKKIQEELEKQNKIVADSWINHKDTIIKLVDEYNKLHELTNGGTVFADLEQEQKYTDLVERLSDLMPNLVDSIDDKGNKHLKNAEAIKEELKYAQMLADNEQKQQILDAQDNFKKDLKNVKKSKKDVDDIKSKIGLKGEYIPHEYGATFIEYSESTLNKLERQRIIAEQQLATHTNILRNDLNSLTRTILDQNNVELSDNLSKQFDEITNSLDIGELSAEQLEDKSYELSNFITELNKLNLIKSPEGIKKASDNIYALGQSIGIPNASIKNLIESIEKASKSASDFYKDSKGYKYDPSPNLYNFSEATKKLGESFSSAKDEIVPLNQLLSDIDKGQSQNASSMTDLIQKYPELSNHLKKTKDGYTFEREAVIKLKNSKIELFKISINDEKQRAIDLMNNSVKNLKSYGLELKAIGNLADAKKNLSKIEEEMNSTESELNSSKQFDKLLFAGLGKFRQPLEEEGSGFTQFLKNKLSALQPEFDALKENISEFEELEKLANSYLTGITDYGLGVDKNNNERLAETNELLTEQQKRLKEIEEALSNLQSKRSRIKKGSEEYRKSLLEEIKLLKEQKKIYEEGVKTPSTLISTNAATTSKKSFTASPNSNGAGNKISNMLSAAQDLQGGFKYGKIGGEFKGTYEQFVTEAVSDCSQFVQEMFKEFLGIKLPRTAAEQAKQGTAVDKKDLKPGDLIFFKTTNKDNSHVGIYMGDNKFIQMGEELGLKTANLNSSYWAPKYQGARRIVDDSDVTYVTPSTSKNKTEVLSQSELETTDDDKKKVADLDAQIYASYLLVIDDTVTESENRISDFENKISLSQGKQSRLSPTSAEWRKEEQVQISLLEQKQKEIEAQNKQLNKMVAEYKITSGEYDQTKAENSTKWWDVDQQIKEKNFTIVQSTLDEYAAVVEKVGSEIDFSSAKLSLLTEGSAAYNQELEKQIPLLKQQQAIHQSVINTLNEQIQSDKLTADQKTELITKLNQEIQAWMDNEAAIKSNMEQTKQLREAAADNIINELKKAIESERDLKLDAINQERKEEEERHQERTKNIDDEYKQFEEYINAQIKAFDRQASDEDYTKELNQKLEERQKIIDEINKWSMDTSMQGKAKTKELQEQLDTKNEEIDEFKLNRERELRKQGLQDQLDDRKKYADKNKEMEDELSDSIKDNLDDQQTAIEQEYNSRLENEKKFYDLKQRLLSQDSTVVKAAINEIQTEYGNYFTTLQGHAFTTNQAFENLNYTLQKSLENLQKYANGDYSKSPDDQSGYTPSLPSGGPNNGDQPGQTPDPQKEAAWKTYLSNKQRAETIRLQMAQSKNNKAQYARLESIFASLSEENQALRKQYGFPDGSYATLKDLKVYHDGGEVGVEGTTTGKWWSKFLKSDEVPSILKKGEVILNDPVDFINTVVSKISNGISNFTLNHMVPSPASAGGNNSNSTIIQQVVIQANDKETATGLLDKFQIALNKANKKGFFKSGT</sequence>
<dbReference type="OrthoDB" id="2476793at2"/>
<dbReference type="Pfam" id="PF10145">
    <property type="entry name" value="PhageMin_Tail"/>
    <property type="match status" value="1"/>
</dbReference>
<dbReference type="NCBIfam" id="TIGR01760">
    <property type="entry name" value="tape_meas_TP901"/>
    <property type="match status" value="1"/>
</dbReference>
<dbReference type="RefSeq" id="WP_128634187.1">
    <property type="nucleotide sequence ID" value="NZ_RRCN01000001.1"/>
</dbReference>
<keyword evidence="2" id="KW-0645">Protease</keyword>
<dbReference type="EMBL" id="RRCN01000001">
    <property type="protein sequence ID" value="RRJ66401.1"/>
    <property type="molecule type" value="Genomic_DNA"/>
</dbReference>
<keyword evidence="4" id="KW-0788">Thiol protease</keyword>
<evidence type="ECO:0000259" key="8">
    <source>
        <dbReference type="PROSITE" id="PS51935"/>
    </source>
</evidence>
<keyword evidence="7" id="KW-1133">Transmembrane helix</keyword>
<dbReference type="SUPFAM" id="SSF54001">
    <property type="entry name" value="Cysteine proteinases"/>
    <property type="match status" value="1"/>
</dbReference>
<feature type="region of interest" description="Disordered" evidence="6">
    <location>
        <begin position="1776"/>
        <end position="1814"/>
    </location>
</feature>
<feature type="coiled-coil region" evidence="5">
    <location>
        <begin position="1495"/>
        <end position="1573"/>
    </location>
</feature>
<feature type="transmembrane region" description="Helical" evidence="7">
    <location>
        <begin position="420"/>
        <end position="441"/>
    </location>
</feature>
<dbReference type="InterPro" id="IPR000064">
    <property type="entry name" value="NLP_P60_dom"/>
</dbReference>
<feature type="coiled-coil region" evidence="5">
    <location>
        <begin position="682"/>
        <end position="709"/>
    </location>
</feature>
<feature type="compositionally biased region" description="Polar residues" evidence="6">
    <location>
        <begin position="1801"/>
        <end position="1810"/>
    </location>
</feature>
<dbReference type="InterPro" id="IPR010090">
    <property type="entry name" value="Phage_tape_meas"/>
</dbReference>
<feature type="coiled-coil region" evidence="5">
    <location>
        <begin position="1634"/>
        <end position="1691"/>
    </location>
</feature>
<keyword evidence="5" id="KW-0175">Coiled coil</keyword>
<evidence type="ECO:0000256" key="2">
    <source>
        <dbReference type="ARBA" id="ARBA00022670"/>
    </source>
</evidence>
<proteinExistence type="inferred from homology"/>
<feature type="coiled-coil region" evidence="5">
    <location>
        <begin position="1049"/>
        <end position="1111"/>
    </location>
</feature>
<feature type="transmembrane region" description="Helical" evidence="7">
    <location>
        <begin position="499"/>
        <end position="527"/>
    </location>
</feature>
<evidence type="ECO:0000256" key="7">
    <source>
        <dbReference type="SAM" id="Phobius"/>
    </source>
</evidence>
<dbReference type="PANTHER" id="PTHR47053:SF1">
    <property type="entry name" value="MUREIN DD-ENDOPEPTIDASE MEPH-RELATED"/>
    <property type="match status" value="1"/>
</dbReference>
<evidence type="ECO:0000313" key="10">
    <source>
        <dbReference type="Proteomes" id="UP000267017"/>
    </source>
</evidence>
<keyword evidence="3" id="KW-0378">Hydrolase</keyword>
<evidence type="ECO:0000313" key="9">
    <source>
        <dbReference type="EMBL" id="RRJ66401.1"/>
    </source>
</evidence>
<evidence type="ECO:0000256" key="4">
    <source>
        <dbReference type="ARBA" id="ARBA00022807"/>
    </source>
</evidence>
<evidence type="ECO:0000256" key="5">
    <source>
        <dbReference type="SAM" id="Coils"/>
    </source>
</evidence>
<dbReference type="GO" id="GO:0006508">
    <property type="term" value="P:proteolysis"/>
    <property type="evidence" value="ECO:0007669"/>
    <property type="project" value="UniProtKB-KW"/>
</dbReference>
<feature type="domain" description="NlpC/P60" evidence="8">
    <location>
        <begin position="1141"/>
        <end position="1274"/>
    </location>
</feature>
<evidence type="ECO:0000256" key="6">
    <source>
        <dbReference type="SAM" id="MobiDB-lite"/>
    </source>
</evidence>
<feature type="coiled-coil region" evidence="5">
    <location>
        <begin position="1360"/>
        <end position="1394"/>
    </location>
</feature>
<dbReference type="InterPro" id="IPR051202">
    <property type="entry name" value="Peptidase_C40"/>
</dbReference>
<dbReference type="GO" id="GO:0008234">
    <property type="term" value="F:cysteine-type peptidase activity"/>
    <property type="evidence" value="ECO:0007669"/>
    <property type="project" value="UniProtKB-KW"/>
</dbReference>
<name>A0A3P3U7S2_9BACL</name>
<evidence type="ECO:0000256" key="1">
    <source>
        <dbReference type="ARBA" id="ARBA00007074"/>
    </source>
</evidence>
<gene>
    <name evidence="9" type="ORF">EHV15_28375</name>
</gene>
<evidence type="ECO:0000256" key="3">
    <source>
        <dbReference type="ARBA" id="ARBA00022801"/>
    </source>
</evidence>
<accession>A0A3P3U7S2</accession>
<dbReference type="Gene3D" id="3.90.1720.10">
    <property type="entry name" value="endopeptidase domain like (from Nostoc punctiforme)"/>
    <property type="match status" value="1"/>
</dbReference>
<keyword evidence="7" id="KW-0812">Transmembrane</keyword>
<dbReference type="Proteomes" id="UP000267017">
    <property type="component" value="Unassembled WGS sequence"/>
</dbReference>
<dbReference type="Pfam" id="PF00877">
    <property type="entry name" value="NLPC_P60"/>
    <property type="match status" value="1"/>
</dbReference>
<dbReference type="PROSITE" id="PS51935">
    <property type="entry name" value="NLPC_P60"/>
    <property type="match status" value="1"/>
</dbReference>
<keyword evidence="10" id="KW-1185">Reference proteome</keyword>
<reference evidence="9 10" key="1">
    <citation type="submission" date="2018-11" db="EMBL/GenBank/DDBJ databases">
        <title>Genome sequencing of Paenibacillus sp. KCOM 3021 (= ChDC PVNT-B20).</title>
        <authorList>
            <person name="Kook J.-K."/>
            <person name="Park S.-N."/>
            <person name="Lim Y.K."/>
        </authorList>
    </citation>
    <scope>NUCLEOTIDE SEQUENCE [LARGE SCALE GENOMIC DNA]</scope>
    <source>
        <strain evidence="9 10">KCOM 3021</strain>
    </source>
</reference>
<keyword evidence="7" id="KW-0472">Membrane</keyword>
<organism evidence="9 10">
    <name type="scientific">Paenibacillus oralis</name>
    <dbReference type="NCBI Taxonomy" id="2490856"/>
    <lineage>
        <taxon>Bacteria</taxon>
        <taxon>Bacillati</taxon>
        <taxon>Bacillota</taxon>
        <taxon>Bacilli</taxon>
        <taxon>Bacillales</taxon>
        <taxon>Paenibacillaceae</taxon>
        <taxon>Paenibacillus</taxon>
    </lineage>
</organism>
<protein>
    <submittedName>
        <fullName evidence="9">Phage tail tape measure protein</fullName>
    </submittedName>
</protein>
<dbReference type="PANTHER" id="PTHR47053">
    <property type="entry name" value="MUREIN DD-ENDOPEPTIDASE MEPH-RELATED"/>
    <property type="match status" value="1"/>
</dbReference>